<dbReference type="PANTHER" id="PTHR21600">
    <property type="entry name" value="MITOCHONDRIAL RNA PSEUDOURIDINE SYNTHASE"/>
    <property type="match status" value="1"/>
</dbReference>
<dbReference type="GO" id="GO:0003723">
    <property type="term" value="F:RNA binding"/>
    <property type="evidence" value="ECO:0007669"/>
    <property type="project" value="InterPro"/>
</dbReference>
<dbReference type="InterPro" id="IPR050188">
    <property type="entry name" value="RluA_PseudoU_synthase"/>
</dbReference>
<dbReference type="Pfam" id="PF00849">
    <property type="entry name" value="PseudoU_synth_2"/>
    <property type="match status" value="1"/>
</dbReference>
<evidence type="ECO:0000259" key="1">
    <source>
        <dbReference type="Pfam" id="PF00849"/>
    </source>
</evidence>
<accession>A0A7X5UAV6</accession>
<protein>
    <submittedName>
        <fullName evidence="2">Pseudouridine synthase</fullName>
    </submittedName>
</protein>
<dbReference type="GO" id="GO:0140098">
    <property type="term" value="F:catalytic activity, acting on RNA"/>
    <property type="evidence" value="ECO:0007669"/>
    <property type="project" value="UniProtKB-ARBA"/>
</dbReference>
<name>A0A7X5UAV6_9GAMM</name>
<dbReference type="Gene3D" id="3.30.2350.10">
    <property type="entry name" value="Pseudouridine synthase"/>
    <property type="match status" value="1"/>
</dbReference>
<keyword evidence="3" id="KW-1185">Reference proteome</keyword>
<dbReference type="Proteomes" id="UP000490980">
    <property type="component" value="Unassembled WGS sequence"/>
</dbReference>
<dbReference type="InterPro" id="IPR020103">
    <property type="entry name" value="PsdUridine_synth_cat_dom_sf"/>
</dbReference>
<dbReference type="InterPro" id="IPR006224">
    <property type="entry name" value="PsdUridine_synth_RluA-like_CS"/>
</dbReference>
<proteinExistence type="predicted"/>
<dbReference type="EMBL" id="JAARLZ010000005">
    <property type="protein sequence ID" value="NII06972.1"/>
    <property type="molecule type" value="Genomic_DNA"/>
</dbReference>
<dbReference type="PROSITE" id="PS01129">
    <property type="entry name" value="PSI_RLU"/>
    <property type="match status" value="1"/>
</dbReference>
<comment type="caution">
    <text evidence="2">The sequence shown here is derived from an EMBL/GenBank/DDBJ whole genome shotgun (WGS) entry which is preliminary data.</text>
</comment>
<evidence type="ECO:0000313" key="2">
    <source>
        <dbReference type="EMBL" id="NII06972.1"/>
    </source>
</evidence>
<gene>
    <name evidence="2" type="ORF">HBF25_11290</name>
</gene>
<dbReference type="GO" id="GO:0000455">
    <property type="term" value="P:enzyme-directed rRNA pseudouridine synthesis"/>
    <property type="evidence" value="ECO:0007669"/>
    <property type="project" value="TreeGrafter"/>
</dbReference>
<dbReference type="AlphaFoldDB" id="A0A7X5UAV6"/>
<dbReference type="InterPro" id="IPR006145">
    <property type="entry name" value="PsdUridine_synth_RsuA/RluA"/>
</dbReference>
<evidence type="ECO:0000313" key="3">
    <source>
        <dbReference type="Proteomes" id="UP000490980"/>
    </source>
</evidence>
<feature type="domain" description="Pseudouridine synthase RsuA/RluA-like" evidence="1">
    <location>
        <begin position="90"/>
        <end position="236"/>
    </location>
</feature>
<sequence length="297" mass="33476">MECMHFQPVSKLVLPPGGWQTLLDFLEARFPSIPRPVWADRLARGMVAVDGAIVGGDAPYVAGALLAYRREVADEPRIPFEETIVYCDQDIVVADKPHFLPVMPAGRHVEETLSVRLARRLGNPDLVALHRLDRDTAGLVVFSARPSSRDAYTRLFRERRIAKVYEAIAAPLPGCVFPLERATCIERGEPFFRMREAEGQANAFTRIDVLAREADRWLYRLEPVTGRKHQLRVHMAGLGAPIEGDPYYPVLREVIEGFDDPLRLLARELRFTDPLSGEARVFRSERNLQHGARSAST</sequence>
<dbReference type="GO" id="GO:0009982">
    <property type="term" value="F:pseudouridine synthase activity"/>
    <property type="evidence" value="ECO:0007669"/>
    <property type="project" value="InterPro"/>
</dbReference>
<organism evidence="2 3">
    <name type="scientific">Luteibacter anthropi</name>
    <dbReference type="NCBI Taxonomy" id="564369"/>
    <lineage>
        <taxon>Bacteria</taxon>
        <taxon>Pseudomonadati</taxon>
        <taxon>Pseudomonadota</taxon>
        <taxon>Gammaproteobacteria</taxon>
        <taxon>Lysobacterales</taxon>
        <taxon>Rhodanobacteraceae</taxon>
        <taxon>Luteibacter</taxon>
    </lineage>
</organism>
<dbReference type="PANTHER" id="PTHR21600:SF84">
    <property type="entry name" value="PSEUDOURIDINE SYNTHASE RSUA_RLUA-LIKE DOMAIN-CONTAINING PROTEIN"/>
    <property type="match status" value="1"/>
</dbReference>
<reference evidence="2 3" key="1">
    <citation type="submission" date="2020-03" db="EMBL/GenBank/DDBJ databases">
        <authorList>
            <person name="Lai Q."/>
        </authorList>
    </citation>
    <scope>NUCLEOTIDE SEQUENCE [LARGE SCALE GENOMIC DNA]</scope>
    <source>
        <strain evidence="2 3">CCUG 25036</strain>
    </source>
</reference>
<dbReference type="SUPFAM" id="SSF55120">
    <property type="entry name" value="Pseudouridine synthase"/>
    <property type="match status" value="1"/>
</dbReference>